<dbReference type="InterPro" id="IPR040442">
    <property type="entry name" value="Pyrv_kinase-like_dom_sf"/>
</dbReference>
<protein>
    <submittedName>
        <fullName evidence="1">Uncharacterized protein</fullName>
    </submittedName>
</protein>
<dbReference type="EMBL" id="UOGB01000222">
    <property type="protein sequence ID" value="VAX21863.1"/>
    <property type="molecule type" value="Genomic_DNA"/>
</dbReference>
<sequence length="65" mass="7234">NMENFPVPLIAEMMDLRKTIRQGVSGIQLSEETAIGRHPVECARLVFDIYDRSVADAHHPSDANA</sequence>
<feature type="non-terminal residue" evidence="1">
    <location>
        <position position="1"/>
    </location>
</feature>
<accession>A0A3B1CB29</accession>
<dbReference type="Gene3D" id="3.20.20.60">
    <property type="entry name" value="Phosphoenolpyruvate-binding domains"/>
    <property type="match status" value="1"/>
</dbReference>
<reference evidence="1" key="1">
    <citation type="submission" date="2018-06" db="EMBL/GenBank/DDBJ databases">
        <authorList>
            <person name="Zhirakovskaya E."/>
        </authorList>
    </citation>
    <scope>NUCLEOTIDE SEQUENCE</scope>
</reference>
<evidence type="ECO:0000313" key="1">
    <source>
        <dbReference type="EMBL" id="VAX21863.1"/>
    </source>
</evidence>
<name>A0A3B1CB29_9ZZZZ</name>
<dbReference type="InterPro" id="IPR015813">
    <property type="entry name" value="Pyrv/PenolPyrv_kinase-like_dom"/>
</dbReference>
<dbReference type="AlphaFoldDB" id="A0A3B1CB29"/>
<dbReference type="SUPFAM" id="SSF51621">
    <property type="entry name" value="Phosphoenolpyruvate/pyruvate domain"/>
    <property type="match status" value="1"/>
</dbReference>
<gene>
    <name evidence="1" type="ORF">MNBD_NITROSPINAE03-69</name>
</gene>
<dbReference type="GO" id="GO:0003824">
    <property type="term" value="F:catalytic activity"/>
    <property type="evidence" value="ECO:0007669"/>
    <property type="project" value="InterPro"/>
</dbReference>
<proteinExistence type="predicted"/>
<organism evidence="1">
    <name type="scientific">hydrothermal vent metagenome</name>
    <dbReference type="NCBI Taxonomy" id="652676"/>
    <lineage>
        <taxon>unclassified sequences</taxon>
        <taxon>metagenomes</taxon>
        <taxon>ecological metagenomes</taxon>
    </lineage>
</organism>